<sequence>MVRLPSVICPSSRLLYRTQRRATNLQPASRTARRPPSAPPCPPAQPTGNSSVNAGCSTDSPATSARDSQRGRERERGSGVTEGQTTGQTAGQTGLVARCAAQHQQYHQHQQPVPYSGAPRRGGLASRNVCGFPRPRSRRARGKALFRASLVEGRACSRGAVRRLRCRCRCQSLAIGGSRGGEGGRGNPSREAPRWRERRRPGLATSLAKIKNKKKRI</sequence>
<gene>
    <name evidence="2" type="ORF">AOQ84DRAFT_199012</name>
</gene>
<keyword evidence="3" id="KW-1185">Reference proteome</keyword>
<dbReference type="AlphaFoldDB" id="A0A8E2EP06"/>
<feature type="compositionally biased region" description="Pro residues" evidence="1">
    <location>
        <begin position="36"/>
        <end position="45"/>
    </location>
</feature>
<dbReference type="Proteomes" id="UP000250140">
    <property type="component" value="Unassembled WGS sequence"/>
</dbReference>
<evidence type="ECO:0000313" key="2">
    <source>
        <dbReference type="EMBL" id="OCL01980.1"/>
    </source>
</evidence>
<protein>
    <submittedName>
        <fullName evidence="2">Uncharacterized protein</fullName>
    </submittedName>
</protein>
<feature type="compositionally biased region" description="Basic and acidic residues" evidence="1">
    <location>
        <begin position="67"/>
        <end position="77"/>
    </location>
</feature>
<feature type="compositionally biased region" description="Low complexity" evidence="1">
    <location>
        <begin position="78"/>
        <end position="94"/>
    </location>
</feature>
<organism evidence="2 3">
    <name type="scientific">Glonium stellatum</name>
    <dbReference type="NCBI Taxonomy" id="574774"/>
    <lineage>
        <taxon>Eukaryota</taxon>
        <taxon>Fungi</taxon>
        <taxon>Dikarya</taxon>
        <taxon>Ascomycota</taxon>
        <taxon>Pezizomycotina</taxon>
        <taxon>Dothideomycetes</taxon>
        <taxon>Pleosporomycetidae</taxon>
        <taxon>Gloniales</taxon>
        <taxon>Gloniaceae</taxon>
        <taxon>Glonium</taxon>
    </lineage>
</organism>
<evidence type="ECO:0000256" key="1">
    <source>
        <dbReference type="SAM" id="MobiDB-lite"/>
    </source>
</evidence>
<feature type="compositionally biased region" description="Gly residues" evidence="1">
    <location>
        <begin position="177"/>
        <end position="186"/>
    </location>
</feature>
<evidence type="ECO:0000313" key="3">
    <source>
        <dbReference type="Proteomes" id="UP000250140"/>
    </source>
</evidence>
<name>A0A8E2EP06_9PEZI</name>
<proteinExistence type="predicted"/>
<accession>A0A8E2EP06</accession>
<feature type="region of interest" description="Disordered" evidence="1">
    <location>
        <begin position="19"/>
        <end position="136"/>
    </location>
</feature>
<feature type="region of interest" description="Disordered" evidence="1">
    <location>
        <begin position="177"/>
        <end position="217"/>
    </location>
</feature>
<reference evidence="2 3" key="1">
    <citation type="journal article" date="2016" name="Nat. Commun.">
        <title>Ectomycorrhizal ecology is imprinted in the genome of the dominant symbiotic fungus Cenococcum geophilum.</title>
        <authorList>
            <consortium name="DOE Joint Genome Institute"/>
            <person name="Peter M."/>
            <person name="Kohler A."/>
            <person name="Ohm R.A."/>
            <person name="Kuo A."/>
            <person name="Krutzmann J."/>
            <person name="Morin E."/>
            <person name="Arend M."/>
            <person name="Barry K.W."/>
            <person name="Binder M."/>
            <person name="Choi C."/>
            <person name="Clum A."/>
            <person name="Copeland A."/>
            <person name="Grisel N."/>
            <person name="Haridas S."/>
            <person name="Kipfer T."/>
            <person name="LaButti K."/>
            <person name="Lindquist E."/>
            <person name="Lipzen A."/>
            <person name="Maire R."/>
            <person name="Meier B."/>
            <person name="Mihaltcheva S."/>
            <person name="Molinier V."/>
            <person name="Murat C."/>
            <person name="Poggeler S."/>
            <person name="Quandt C.A."/>
            <person name="Sperisen C."/>
            <person name="Tritt A."/>
            <person name="Tisserant E."/>
            <person name="Crous P.W."/>
            <person name="Henrissat B."/>
            <person name="Nehls U."/>
            <person name="Egli S."/>
            <person name="Spatafora J.W."/>
            <person name="Grigoriev I.V."/>
            <person name="Martin F.M."/>
        </authorList>
    </citation>
    <scope>NUCLEOTIDE SEQUENCE [LARGE SCALE GENOMIC DNA]</scope>
    <source>
        <strain evidence="2 3">CBS 207.34</strain>
    </source>
</reference>
<dbReference type="EMBL" id="KV751025">
    <property type="protein sequence ID" value="OCL01980.1"/>
    <property type="molecule type" value="Genomic_DNA"/>
</dbReference>
<feature type="compositionally biased region" description="Low complexity" evidence="1">
    <location>
        <begin position="102"/>
        <end position="111"/>
    </location>
</feature>
<feature type="compositionally biased region" description="Polar residues" evidence="1">
    <location>
        <begin position="48"/>
        <end position="66"/>
    </location>
</feature>